<sequence length="203" mass="22514">MEGRRIPAFGQWNHRYGAVLVDDDYRSLMSEQFDCALRASVPAPYVPIKRERASTRYHRRILVFGEWNTADSCSGGSNTDWPAAITPCFDMVNPWIPHCNAKVTMGSDGAVVGKVCLQGERMGSVANIKSLAASKPYYNIAVVQAIDDDDDLYKIPPDLLHHKPMEGEKIEIEFSGSVAEFTAPPIPSLEQEAKPCYDAMFEG</sequence>
<proteinExistence type="predicted"/>
<dbReference type="HOGENOM" id="CLU_1350815_0_0_1"/>
<dbReference type="EnsemblPlants" id="OPUNC11G10100.1">
    <property type="protein sequence ID" value="OPUNC11G10100.1"/>
    <property type="gene ID" value="OPUNC11G10100"/>
</dbReference>
<name>A0A0E0MF12_ORYPU</name>
<reference evidence="1" key="1">
    <citation type="submission" date="2015-04" db="UniProtKB">
        <authorList>
            <consortium name="EnsemblPlants"/>
        </authorList>
    </citation>
    <scope>IDENTIFICATION</scope>
</reference>
<reference evidence="1" key="2">
    <citation type="submission" date="2018-05" db="EMBL/GenBank/DDBJ databases">
        <title>OpunRS2 (Oryza punctata Reference Sequence Version 2).</title>
        <authorList>
            <person name="Zhang J."/>
            <person name="Kudrna D."/>
            <person name="Lee S."/>
            <person name="Talag J."/>
            <person name="Welchert J."/>
            <person name="Wing R.A."/>
        </authorList>
    </citation>
    <scope>NUCLEOTIDE SEQUENCE [LARGE SCALE GENOMIC DNA]</scope>
</reference>
<evidence type="ECO:0000313" key="2">
    <source>
        <dbReference type="Proteomes" id="UP000026962"/>
    </source>
</evidence>
<keyword evidence="2" id="KW-1185">Reference proteome</keyword>
<evidence type="ECO:0000313" key="1">
    <source>
        <dbReference type="EnsemblPlants" id="OPUNC11G10100.1"/>
    </source>
</evidence>
<organism evidence="1">
    <name type="scientific">Oryza punctata</name>
    <name type="common">Red rice</name>
    <dbReference type="NCBI Taxonomy" id="4537"/>
    <lineage>
        <taxon>Eukaryota</taxon>
        <taxon>Viridiplantae</taxon>
        <taxon>Streptophyta</taxon>
        <taxon>Embryophyta</taxon>
        <taxon>Tracheophyta</taxon>
        <taxon>Spermatophyta</taxon>
        <taxon>Magnoliopsida</taxon>
        <taxon>Liliopsida</taxon>
        <taxon>Poales</taxon>
        <taxon>Poaceae</taxon>
        <taxon>BOP clade</taxon>
        <taxon>Oryzoideae</taxon>
        <taxon>Oryzeae</taxon>
        <taxon>Oryzinae</taxon>
        <taxon>Oryza</taxon>
    </lineage>
</organism>
<accession>A0A0E0MF12</accession>
<dbReference type="AlphaFoldDB" id="A0A0E0MF12"/>
<protein>
    <submittedName>
        <fullName evidence="1">Uncharacterized protein</fullName>
    </submittedName>
</protein>
<dbReference type="Proteomes" id="UP000026962">
    <property type="component" value="Chromosome 11"/>
</dbReference>
<dbReference type="Gramene" id="OPUNC11G10100.1">
    <property type="protein sequence ID" value="OPUNC11G10100.1"/>
    <property type="gene ID" value="OPUNC11G10100"/>
</dbReference>